<dbReference type="STRING" id="5217.A0A4Q1BU68"/>
<dbReference type="Pfam" id="PF04095">
    <property type="entry name" value="NAPRTase"/>
    <property type="match status" value="1"/>
</dbReference>
<dbReference type="EMBL" id="SDIL01000007">
    <property type="protein sequence ID" value="RXK41644.1"/>
    <property type="molecule type" value="Genomic_DNA"/>
</dbReference>
<dbReference type="PANTHER" id="PTHR11098:SF1">
    <property type="entry name" value="NICOTINATE PHOSPHORIBOSYLTRANSFERASE"/>
    <property type="match status" value="1"/>
</dbReference>
<comment type="pathway">
    <text evidence="1 8">Cofactor biosynthesis; NAD(+) biosynthesis; nicotinate D-ribonucleotide from nicotinate: step 1/1.</text>
</comment>
<dbReference type="Pfam" id="PF17767">
    <property type="entry name" value="NAPRTase_N"/>
    <property type="match status" value="1"/>
</dbReference>
<comment type="similarity">
    <text evidence="2 8">Belongs to the NAPRTase family.</text>
</comment>
<dbReference type="EC" id="6.3.4.21" evidence="3 8"/>
<dbReference type="InParanoid" id="A0A4Q1BU68"/>
<evidence type="ECO:0000256" key="6">
    <source>
        <dbReference type="ARBA" id="ARBA00022642"/>
    </source>
</evidence>
<evidence type="ECO:0000256" key="1">
    <source>
        <dbReference type="ARBA" id="ARBA00004952"/>
    </source>
</evidence>
<protein>
    <recommendedName>
        <fullName evidence="3 8">Nicotinate phosphoribosyltransferase</fullName>
        <ecNumber evidence="3 8">6.3.4.21</ecNumber>
    </recommendedName>
</protein>
<name>A0A4Q1BU68_TREME</name>
<keyword evidence="11" id="KW-0808">Transferase</keyword>
<dbReference type="SUPFAM" id="SSF51690">
    <property type="entry name" value="Nicotinate/Quinolinate PRTase C-terminal domain-like"/>
    <property type="match status" value="1"/>
</dbReference>
<proteinExistence type="inferred from homology"/>
<dbReference type="InterPro" id="IPR007229">
    <property type="entry name" value="Nic_PRibTrfase-Fam"/>
</dbReference>
<keyword evidence="4" id="KW-0597">Phosphoprotein</keyword>
<dbReference type="VEuPathDB" id="FungiDB:TREMEDRAFT_71010"/>
<evidence type="ECO:0000259" key="9">
    <source>
        <dbReference type="Pfam" id="PF04095"/>
    </source>
</evidence>
<comment type="PTM">
    <text evidence="8">Transiently phosphorylated on a His residue during the reaction cycle. Phosphorylation strongly increases the affinity for substrates and increases the rate of nicotinate D-ribonucleotide production. Dephosphorylation regenerates the low-affinity form of the enzyme, leading to product release.</text>
</comment>
<keyword evidence="6 8" id="KW-0662">Pyridine nucleotide biosynthesis</keyword>
<comment type="function">
    <text evidence="8">Catalyzes the synthesis of beta-nicotinate D-ribonucleotide from nicotinate and 5-phospho-D-ribose 1-phosphate at the expense of ATP.</text>
</comment>
<keyword evidence="12" id="KW-1185">Reference proteome</keyword>
<dbReference type="SUPFAM" id="SSF54675">
    <property type="entry name" value="Nicotinate/Quinolinate PRTase N-terminal domain-like"/>
    <property type="match status" value="1"/>
</dbReference>
<reference evidence="11 12" key="1">
    <citation type="submission" date="2016-06" db="EMBL/GenBank/DDBJ databases">
        <title>Evolution of pathogenesis and genome organization in the Tremellales.</title>
        <authorList>
            <person name="Cuomo C."/>
            <person name="Litvintseva A."/>
            <person name="Heitman J."/>
            <person name="Chen Y."/>
            <person name="Sun S."/>
            <person name="Springer D."/>
            <person name="Dromer F."/>
            <person name="Young S."/>
            <person name="Zeng Q."/>
            <person name="Chapman S."/>
            <person name="Gujja S."/>
            <person name="Saif S."/>
            <person name="Birren B."/>
        </authorList>
    </citation>
    <scope>NUCLEOTIDE SEQUENCE [LARGE SCALE GENOMIC DNA]</scope>
    <source>
        <strain evidence="11 12">ATCC 28783</strain>
    </source>
</reference>
<evidence type="ECO:0000313" key="11">
    <source>
        <dbReference type="EMBL" id="RXK41644.1"/>
    </source>
</evidence>
<dbReference type="InterPro" id="IPR036068">
    <property type="entry name" value="Nicotinate_pribotase-like_C"/>
</dbReference>
<dbReference type="Proteomes" id="UP000289152">
    <property type="component" value="Unassembled WGS sequence"/>
</dbReference>
<dbReference type="NCBIfam" id="TIGR01514">
    <property type="entry name" value="NAPRTase"/>
    <property type="match status" value="1"/>
</dbReference>
<dbReference type="FunCoup" id="A0A4Q1BU68">
    <property type="interactions" value="256"/>
</dbReference>
<organism evidence="11 12">
    <name type="scientific">Tremella mesenterica</name>
    <name type="common">Jelly fungus</name>
    <dbReference type="NCBI Taxonomy" id="5217"/>
    <lineage>
        <taxon>Eukaryota</taxon>
        <taxon>Fungi</taxon>
        <taxon>Dikarya</taxon>
        <taxon>Basidiomycota</taxon>
        <taxon>Agaricomycotina</taxon>
        <taxon>Tremellomycetes</taxon>
        <taxon>Tremellales</taxon>
        <taxon>Tremellaceae</taxon>
        <taxon>Tremella</taxon>
    </lineage>
</organism>
<evidence type="ECO:0000259" key="10">
    <source>
        <dbReference type="Pfam" id="PF17767"/>
    </source>
</evidence>
<evidence type="ECO:0000256" key="8">
    <source>
        <dbReference type="RuleBase" id="RU003838"/>
    </source>
</evidence>
<dbReference type="OrthoDB" id="193380at2759"/>
<sequence>MSDTFQLAPQIAELPLSILDTDLYKLTMQNAVLHHFPDAVVVFRFTNRNPAMLFSRECFNWILEHVNKLSTVSLTPAERSALSAACPYFPDTYLDFLTSLRLNPQEEVVLTFHPETPDGKWGKIECVIRGLWRVCILYEVPIMSIVSEGYFKFVDTDWNLEGFQDKAKRKALDMLSPPTPITPLVFSEFGTRRRRSFHVHDLVIRGLIEGTREHAALGKTGGALAGTSNVYLALKYGVKPSGTIAHEWIMAIGAIFGYKGANGRAMDMWEEVYPRDVPEPAPLTMLTDTFTAQAFFVDFIASPSRALRWGALRQDSGDPFTFAGEAKQAYAEVEKLAGVDNGGVVAKGKRVVFSDGLDVEKAIALQKVCDEIGMSAAFGIGTSLTNDFMKASDPSQVSKPLNIVIKLSEINGLDCVKLSDDKGKYTGNVEEVRRVQHELGLPGEHEGTRRG</sequence>
<dbReference type="GO" id="GO:0034355">
    <property type="term" value="P:NAD+ biosynthetic process via the salvage pathway"/>
    <property type="evidence" value="ECO:0007669"/>
    <property type="project" value="TreeGrafter"/>
</dbReference>
<feature type="domain" description="Nicotinate phosphoribosyltransferase N-terminal" evidence="10">
    <location>
        <begin position="19"/>
        <end position="147"/>
    </location>
</feature>
<feature type="domain" description="Nicotinate/nicotinamide phosphoribosyltransferase" evidence="9">
    <location>
        <begin position="186"/>
        <end position="441"/>
    </location>
</feature>
<keyword evidence="5 8" id="KW-0436">Ligase</keyword>
<comment type="caution">
    <text evidence="11">The sequence shown here is derived from an EMBL/GenBank/DDBJ whole genome shotgun (WGS) entry which is preliminary data.</text>
</comment>
<evidence type="ECO:0000256" key="3">
    <source>
        <dbReference type="ARBA" id="ARBA00013236"/>
    </source>
</evidence>
<dbReference type="UniPathway" id="UPA00253">
    <property type="reaction ID" value="UER00457"/>
</dbReference>
<keyword evidence="11" id="KW-0328">Glycosyltransferase</keyword>
<evidence type="ECO:0000256" key="5">
    <source>
        <dbReference type="ARBA" id="ARBA00022598"/>
    </source>
</evidence>
<evidence type="ECO:0000256" key="4">
    <source>
        <dbReference type="ARBA" id="ARBA00022553"/>
    </source>
</evidence>
<evidence type="ECO:0000256" key="2">
    <source>
        <dbReference type="ARBA" id="ARBA00010897"/>
    </source>
</evidence>
<dbReference type="GO" id="GO:0004516">
    <property type="term" value="F:nicotinate phosphoribosyltransferase activity"/>
    <property type="evidence" value="ECO:0007669"/>
    <property type="project" value="UniProtKB-UniRule"/>
</dbReference>
<gene>
    <name evidence="11" type="ORF">M231_01144</name>
</gene>
<dbReference type="InterPro" id="IPR006406">
    <property type="entry name" value="Nic_PRibTrfase"/>
</dbReference>
<dbReference type="InterPro" id="IPR040727">
    <property type="entry name" value="NAPRTase_N"/>
</dbReference>
<dbReference type="PANTHER" id="PTHR11098">
    <property type="entry name" value="NICOTINATE PHOSPHORIBOSYLTRANSFERASE"/>
    <property type="match status" value="1"/>
</dbReference>
<dbReference type="InterPro" id="IPR041525">
    <property type="entry name" value="N/Namide_PRibTrfase"/>
</dbReference>
<accession>A0A4Q1BU68</accession>
<dbReference type="AlphaFoldDB" id="A0A4Q1BU68"/>
<dbReference type="Gene3D" id="3.20.140.10">
    <property type="entry name" value="nicotinate phosphoribosyltransferase"/>
    <property type="match status" value="1"/>
</dbReference>
<evidence type="ECO:0000313" key="12">
    <source>
        <dbReference type="Proteomes" id="UP000289152"/>
    </source>
</evidence>
<dbReference type="GO" id="GO:0005829">
    <property type="term" value="C:cytosol"/>
    <property type="evidence" value="ECO:0007669"/>
    <property type="project" value="TreeGrafter"/>
</dbReference>
<dbReference type="GO" id="GO:0016757">
    <property type="term" value="F:glycosyltransferase activity"/>
    <property type="evidence" value="ECO:0007669"/>
    <property type="project" value="UniProtKB-KW"/>
</dbReference>
<evidence type="ECO:0000256" key="7">
    <source>
        <dbReference type="ARBA" id="ARBA00048668"/>
    </source>
</evidence>
<comment type="catalytic activity">
    <reaction evidence="7 8">
        <text>5-phospho-alpha-D-ribose 1-diphosphate + nicotinate + ATP + H2O = nicotinate beta-D-ribonucleotide + ADP + phosphate + diphosphate</text>
        <dbReference type="Rhea" id="RHEA:36163"/>
        <dbReference type="ChEBI" id="CHEBI:15377"/>
        <dbReference type="ChEBI" id="CHEBI:30616"/>
        <dbReference type="ChEBI" id="CHEBI:32544"/>
        <dbReference type="ChEBI" id="CHEBI:33019"/>
        <dbReference type="ChEBI" id="CHEBI:43474"/>
        <dbReference type="ChEBI" id="CHEBI:57502"/>
        <dbReference type="ChEBI" id="CHEBI:58017"/>
        <dbReference type="ChEBI" id="CHEBI:456216"/>
        <dbReference type="EC" id="6.3.4.21"/>
    </reaction>
</comment>
<dbReference type="PIRSF" id="PIRSF000484">
    <property type="entry name" value="NAPRT"/>
    <property type="match status" value="1"/>
</dbReference>